<feature type="compositionally biased region" description="Basic and acidic residues" evidence="1">
    <location>
        <begin position="200"/>
        <end position="219"/>
    </location>
</feature>
<gene>
    <name evidence="2" type="primary">spoIIR</name>
    <name evidence="2" type="ORF">RH061_22200</name>
</gene>
<feature type="compositionally biased region" description="Basic and acidic residues" evidence="1">
    <location>
        <begin position="176"/>
        <end position="185"/>
    </location>
</feature>
<accession>A0ABY9VMZ4</accession>
<dbReference type="EMBL" id="CP134494">
    <property type="protein sequence ID" value="WNF25295.1"/>
    <property type="molecule type" value="Genomic_DNA"/>
</dbReference>
<evidence type="ECO:0000313" key="3">
    <source>
        <dbReference type="Proteomes" id="UP001303324"/>
    </source>
</evidence>
<dbReference type="Proteomes" id="UP001303324">
    <property type="component" value="Chromosome"/>
</dbReference>
<feature type="compositionally biased region" description="Acidic residues" evidence="1">
    <location>
        <begin position="186"/>
        <end position="199"/>
    </location>
</feature>
<dbReference type="NCBIfam" id="TIGR02837">
    <property type="entry name" value="spore_II_R"/>
    <property type="match status" value="1"/>
</dbReference>
<protein>
    <submittedName>
        <fullName evidence="2">Stage II sporulation protein R</fullName>
    </submittedName>
</protein>
<organism evidence="2 3">
    <name type="scientific">Mesobacillus jeotgali</name>
    <dbReference type="NCBI Taxonomy" id="129985"/>
    <lineage>
        <taxon>Bacteria</taxon>
        <taxon>Bacillati</taxon>
        <taxon>Bacillota</taxon>
        <taxon>Bacilli</taxon>
        <taxon>Bacillales</taxon>
        <taxon>Bacillaceae</taxon>
        <taxon>Mesobacillus</taxon>
    </lineage>
</organism>
<evidence type="ECO:0000313" key="2">
    <source>
        <dbReference type="EMBL" id="WNF25295.1"/>
    </source>
</evidence>
<keyword evidence="3" id="KW-1185">Reference proteome</keyword>
<dbReference type="InterPro" id="IPR014202">
    <property type="entry name" value="Spore_II_R"/>
</dbReference>
<proteinExistence type="predicted"/>
<dbReference type="RefSeq" id="WP_311076501.1">
    <property type="nucleotide sequence ID" value="NZ_CP134494.1"/>
</dbReference>
<feature type="region of interest" description="Disordered" evidence="1">
    <location>
        <begin position="170"/>
        <end position="221"/>
    </location>
</feature>
<reference evidence="2 3" key="1">
    <citation type="submission" date="2023-09" db="EMBL/GenBank/DDBJ databases">
        <title>Microbial mechanism of fulvic acid promoting antimony reduction mineralization in rice fields.</title>
        <authorList>
            <person name="Chen G."/>
            <person name="Lan J."/>
        </authorList>
    </citation>
    <scope>NUCLEOTIDE SEQUENCE [LARGE SCALE GENOMIC DNA]</scope>
    <source>
        <strain evidence="2 3">PS1</strain>
    </source>
</reference>
<name>A0ABY9VMZ4_9BACI</name>
<sequence length="240" mass="27100">MMKKSAAILYILLLCAGTILSLYTPKNEVTAKEAMVIPNEAIRLRILADSDLEKDQNIKRLIRDEVNKEITKWVQELTSIEAAREVIKSKLPEIQAIAEGVVAAEGANQSVKTEFDKVQFPTKLYGQFLYPAGEYEAILITLGEGEGANWWCVLYPPLCFLDFSNGEATSEGFDENDSKGDVKVETEDESVDAELDDEKNEDKKDKKNEDKKDEKKVYEGGEEEVEVSFFLVEIWNRIFG</sequence>
<dbReference type="Pfam" id="PF09551">
    <property type="entry name" value="Spore_II_R"/>
    <property type="match status" value="1"/>
</dbReference>
<evidence type="ECO:0000256" key="1">
    <source>
        <dbReference type="SAM" id="MobiDB-lite"/>
    </source>
</evidence>